<evidence type="ECO:0000313" key="1">
    <source>
        <dbReference type="EMBL" id="JAP92960.1"/>
    </source>
</evidence>
<reference evidence="1" key="1">
    <citation type="submission" date="2015-07" db="EMBL/GenBank/DDBJ databases">
        <title>Adaptation to a free-living lifestyle via gene acquisitions in the diplomonad Trepomonas sp. PC1.</title>
        <authorList>
            <person name="Xu F."/>
            <person name="Jerlstrom-Hultqvist J."/>
            <person name="Kolisko M."/>
            <person name="Simpson A.G.B."/>
            <person name="Roger A.J."/>
            <person name="Svard S.G."/>
            <person name="Andersson J.O."/>
        </authorList>
    </citation>
    <scope>NUCLEOTIDE SEQUENCE</scope>
    <source>
        <strain evidence="1">PC1</strain>
    </source>
</reference>
<dbReference type="EMBL" id="GDID01003646">
    <property type="protein sequence ID" value="JAP92960.1"/>
    <property type="molecule type" value="Transcribed_RNA"/>
</dbReference>
<gene>
    <name evidence="1" type="ORF">TPC1_14925</name>
</gene>
<feature type="non-terminal residue" evidence="1">
    <location>
        <position position="1"/>
    </location>
</feature>
<name>A0A146K7Z7_9EUKA</name>
<dbReference type="InterPro" id="IPR038765">
    <property type="entry name" value="Papain-like_cys_pep_sf"/>
</dbReference>
<dbReference type="Gene3D" id="3.10.620.30">
    <property type="match status" value="1"/>
</dbReference>
<dbReference type="SUPFAM" id="SSF54001">
    <property type="entry name" value="Cysteine proteinases"/>
    <property type="match status" value="1"/>
</dbReference>
<accession>A0A146K7Z7</accession>
<sequence>QQNQYQQYNNQQQQQNEQIYGNQQNSDQLYNCDQINYNNYQPLLNNQAQQFRMPLQQFNQQQQNEQLQELKMIDYDEKQLTSPSKLQTNKGLKWHYQQLSQIHQTVYKIIVDAAYQLKQTIEIDMNYRITRQDFGVINESVLNDYPEFWFLELKFWLSQQFIRKIQLFDISTSDIQQINSKMLKVNSHILSADLSNFSIVQKLFFFQAFISKTQVYDKDPTNQFHKKHIRTIVGVFLNKVCVCAAMAKAYKYICDCFGINCIYVRGTGNNIQHAWNMVQVGQFFYHVDPTWNMQDHWNSKYLCLDDRLIMKQHAYNKKGEDARIIVFEYPKCESMAANYFQVQGRRIFKHKTAQQSLNNIIAAKITNISTVDDRVGVFFDFIQKPLESVNIQETVMQVGFNSTIDFRLSVQQFGQLVKFELTQLGRVICDWPNMQNIQEEKRYIVKATEPEFVQRKGEMERMLKVRFEHRCSGGYVKFKVVK</sequence>
<dbReference type="AlphaFoldDB" id="A0A146K7Z7"/>
<protein>
    <submittedName>
        <fullName evidence="1">Transglutaminase-like superfamily protein</fullName>
    </submittedName>
</protein>
<proteinExistence type="predicted"/>
<organism evidence="1">
    <name type="scientific">Trepomonas sp. PC1</name>
    <dbReference type="NCBI Taxonomy" id="1076344"/>
    <lineage>
        <taxon>Eukaryota</taxon>
        <taxon>Metamonada</taxon>
        <taxon>Diplomonadida</taxon>
        <taxon>Hexamitidae</taxon>
        <taxon>Hexamitinae</taxon>
        <taxon>Trepomonas</taxon>
    </lineage>
</organism>